<evidence type="ECO:0000313" key="10">
    <source>
        <dbReference type="Proteomes" id="UP000250369"/>
    </source>
</evidence>
<dbReference type="CDD" id="cd06261">
    <property type="entry name" value="TM_PBP2"/>
    <property type="match status" value="1"/>
</dbReference>
<evidence type="ECO:0000313" key="9">
    <source>
        <dbReference type="EMBL" id="RAV21391.1"/>
    </source>
</evidence>
<evidence type="ECO:0000256" key="1">
    <source>
        <dbReference type="ARBA" id="ARBA00004651"/>
    </source>
</evidence>
<dbReference type="GO" id="GO:0005886">
    <property type="term" value="C:plasma membrane"/>
    <property type="evidence" value="ECO:0007669"/>
    <property type="project" value="UniProtKB-SubCell"/>
</dbReference>
<keyword evidence="10" id="KW-1185">Reference proteome</keyword>
<feature type="domain" description="ABC transmembrane type-1" evidence="8">
    <location>
        <begin position="57"/>
        <end position="252"/>
    </location>
</feature>
<feature type="transmembrane region" description="Helical" evidence="7">
    <location>
        <begin position="93"/>
        <end position="114"/>
    </location>
</feature>
<dbReference type="Pfam" id="PF00528">
    <property type="entry name" value="BPD_transp_1"/>
    <property type="match status" value="1"/>
</dbReference>
<dbReference type="Gene3D" id="1.10.3720.10">
    <property type="entry name" value="MetI-like"/>
    <property type="match status" value="1"/>
</dbReference>
<dbReference type="InterPro" id="IPR035906">
    <property type="entry name" value="MetI-like_sf"/>
</dbReference>
<proteinExistence type="inferred from homology"/>
<sequence length="275" mass="30818">MLLLVSLVTLVPFLYIIAGSLASPEEVLRKTFILFPDRFDWTAYRYIFSTDTVMKSLWVSAWITVAGTAINLFMTGIMAYPLARRDLPGRRPIMFLATFTMIFSGGMIPTFLVVKSLGLIDSYWSLLIPGAISAFYLIILKNFFQQLPDGLEESAKIDGCNDFQIFYKIVVPLSKPAIATLTLFYAVAHWNSYFSAILYINDSSKWPVQVLLRQIVILSQGGIGDSAMFTDQFVVPPAVTIKMAVIVITMIPMLCIYPFIQSYFTKGIYLGSVKG</sequence>
<comment type="caution">
    <text evidence="9">The sequence shown here is derived from an EMBL/GenBank/DDBJ whole genome shotgun (WGS) entry which is preliminary data.</text>
</comment>
<evidence type="ECO:0000256" key="3">
    <source>
        <dbReference type="ARBA" id="ARBA00022475"/>
    </source>
</evidence>
<dbReference type="InterPro" id="IPR000515">
    <property type="entry name" value="MetI-like"/>
</dbReference>
<keyword evidence="3" id="KW-1003">Cell membrane</keyword>
<keyword evidence="2 7" id="KW-0813">Transport</keyword>
<dbReference type="SUPFAM" id="SSF161098">
    <property type="entry name" value="MetI-like"/>
    <property type="match status" value="1"/>
</dbReference>
<name>A0A329MN60_9BACL</name>
<evidence type="ECO:0000256" key="2">
    <source>
        <dbReference type="ARBA" id="ARBA00022448"/>
    </source>
</evidence>
<dbReference type="OrthoDB" id="9810086at2"/>
<dbReference type="PROSITE" id="PS50928">
    <property type="entry name" value="ABC_TM1"/>
    <property type="match status" value="1"/>
</dbReference>
<evidence type="ECO:0000259" key="8">
    <source>
        <dbReference type="PROSITE" id="PS50928"/>
    </source>
</evidence>
<accession>A0A329MN60</accession>
<comment type="similarity">
    <text evidence="7">Belongs to the binding-protein-dependent transport system permease family.</text>
</comment>
<evidence type="ECO:0000256" key="7">
    <source>
        <dbReference type="RuleBase" id="RU363032"/>
    </source>
</evidence>
<organism evidence="9 10">
    <name type="scientific">Paenibacillus contaminans</name>
    <dbReference type="NCBI Taxonomy" id="450362"/>
    <lineage>
        <taxon>Bacteria</taxon>
        <taxon>Bacillati</taxon>
        <taxon>Bacillota</taxon>
        <taxon>Bacilli</taxon>
        <taxon>Bacillales</taxon>
        <taxon>Paenibacillaceae</taxon>
        <taxon>Paenibacillus</taxon>
    </lineage>
</organism>
<dbReference type="Proteomes" id="UP000250369">
    <property type="component" value="Unassembled WGS sequence"/>
</dbReference>
<keyword evidence="6 7" id="KW-0472">Membrane</keyword>
<feature type="transmembrane region" description="Helical" evidence="7">
    <location>
        <begin position="239"/>
        <end position="260"/>
    </location>
</feature>
<dbReference type="PANTHER" id="PTHR43744">
    <property type="entry name" value="ABC TRANSPORTER PERMEASE PROTEIN MG189-RELATED-RELATED"/>
    <property type="match status" value="1"/>
</dbReference>
<comment type="subcellular location">
    <subcellularLocation>
        <location evidence="1 7">Cell membrane</location>
        <topology evidence="1 7">Multi-pass membrane protein</topology>
    </subcellularLocation>
</comment>
<keyword evidence="4 7" id="KW-0812">Transmembrane</keyword>
<dbReference type="AlphaFoldDB" id="A0A329MN60"/>
<dbReference type="GO" id="GO:0055085">
    <property type="term" value="P:transmembrane transport"/>
    <property type="evidence" value="ECO:0007669"/>
    <property type="project" value="InterPro"/>
</dbReference>
<evidence type="ECO:0000256" key="4">
    <source>
        <dbReference type="ARBA" id="ARBA00022692"/>
    </source>
</evidence>
<reference evidence="9 10" key="1">
    <citation type="journal article" date="2009" name="Int. J. Syst. Evol. Microbiol.">
        <title>Paenibacillus contaminans sp. nov., isolated from a contaminated laboratory plate.</title>
        <authorList>
            <person name="Chou J.H."/>
            <person name="Lee J.H."/>
            <person name="Lin M.C."/>
            <person name="Chang P.S."/>
            <person name="Arun A.B."/>
            <person name="Young C.C."/>
            <person name="Chen W.M."/>
        </authorList>
    </citation>
    <scope>NUCLEOTIDE SEQUENCE [LARGE SCALE GENOMIC DNA]</scope>
    <source>
        <strain evidence="9 10">CKOBP-6</strain>
    </source>
</reference>
<dbReference type="PANTHER" id="PTHR43744:SF9">
    <property type="entry name" value="POLYGALACTURONAN_RHAMNOGALACTURONAN TRANSPORT SYSTEM PERMEASE PROTEIN YTCP"/>
    <property type="match status" value="1"/>
</dbReference>
<feature type="transmembrane region" description="Helical" evidence="7">
    <location>
        <begin position="126"/>
        <end position="144"/>
    </location>
</feature>
<feature type="transmembrane region" description="Helical" evidence="7">
    <location>
        <begin position="57"/>
        <end position="81"/>
    </location>
</feature>
<protein>
    <submittedName>
        <fullName evidence="9">ABC transporter permease</fullName>
    </submittedName>
</protein>
<feature type="transmembrane region" description="Helical" evidence="7">
    <location>
        <begin position="165"/>
        <end position="188"/>
    </location>
</feature>
<evidence type="ECO:0000256" key="5">
    <source>
        <dbReference type="ARBA" id="ARBA00022989"/>
    </source>
</evidence>
<dbReference type="EMBL" id="QMFB01000005">
    <property type="protein sequence ID" value="RAV21391.1"/>
    <property type="molecule type" value="Genomic_DNA"/>
</dbReference>
<evidence type="ECO:0000256" key="6">
    <source>
        <dbReference type="ARBA" id="ARBA00023136"/>
    </source>
</evidence>
<gene>
    <name evidence="9" type="ORF">DQG23_11465</name>
</gene>
<dbReference type="RefSeq" id="WP_113031095.1">
    <property type="nucleotide sequence ID" value="NZ_QMFB01000005.1"/>
</dbReference>
<keyword evidence="5 7" id="KW-1133">Transmembrane helix</keyword>